<sequence length="405" mass="44543">DDHHLEDRYDTFIDHIRKLEEATHKSLIHDTNQEVVLLPQDDKTTDDNMTSDDLVKTVEEIFASPVCSVINQYEKIASEEGINESNLAVILEQMLAQTQYPTKFTKLTAPTDLTLTSNELEQKQQEEIQVIESHDEILTSTSIDQKEILNQDDLPETEKIQPSSIFEKGRSAITDALALLTGATLQSSTTDEITSSADSSFHDNSDLQAKITATITETTTTTQPAITSETKDEHIVQTSSNDNETKPEDEQIQALATDVLSISVILSSSMIPSTETKVNDTEKHVESSEIVPSPTAGYFSSSDVYHAYKQPIESVVKNEPESSSIGEHETATVSNIISSPTITPVTTEILEETTSASQSPLTDEIISHTVVAESEISVEQPSSNEQNTQQETSSEQASLLLKEDK</sequence>
<dbReference type="EMBL" id="CAJOBH010230390">
    <property type="protein sequence ID" value="CAF5069314.1"/>
    <property type="molecule type" value="Genomic_DNA"/>
</dbReference>
<feature type="compositionally biased region" description="Low complexity" evidence="1">
    <location>
        <begin position="216"/>
        <end position="228"/>
    </location>
</feature>
<organism evidence="2 3">
    <name type="scientific">Rotaria magnacalcarata</name>
    <dbReference type="NCBI Taxonomy" id="392030"/>
    <lineage>
        <taxon>Eukaryota</taxon>
        <taxon>Metazoa</taxon>
        <taxon>Spiralia</taxon>
        <taxon>Gnathifera</taxon>
        <taxon>Rotifera</taxon>
        <taxon>Eurotatoria</taxon>
        <taxon>Bdelloidea</taxon>
        <taxon>Philodinida</taxon>
        <taxon>Philodinidae</taxon>
        <taxon>Rotaria</taxon>
    </lineage>
</organism>
<feature type="compositionally biased region" description="Low complexity" evidence="1">
    <location>
        <begin position="382"/>
        <end position="396"/>
    </location>
</feature>
<proteinExistence type="predicted"/>
<feature type="non-terminal residue" evidence="2">
    <location>
        <position position="1"/>
    </location>
</feature>
<dbReference type="Proteomes" id="UP000681967">
    <property type="component" value="Unassembled WGS sequence"/>
</dbReference>
<evidence type="ECO:0000313" key="2">
    <source>
        <dbReference type="EMBL" id="CAF5069314.1"/>
    </source>
</evidence>
<accession>A0A8S3EPA8</accession>
<comment type="caution">
    <text evidence="2">The sequence shown here is derived from an EMBL/GenBank/DDBJ whole genome shotgun (WGS) entry which is preliminary data.</text>
</comment>
<feature type="non-terminal residue" evidence="2">
    <location>
        <position position="405"/>
    </location>
</feature>
<reference evidence="2" key="1">
    <citation type="submission" date="2021-02" db="EMBL/GenBank/DDBJ databases">
        <authorList>
            <person name="Nowell W R."/>
        </authorList>
    </citation>
    <scope>NUCLEOTIDE SEQUENCE</scope>
</reference>
<evidence type="ECO:0000256" key="1">
    <source>
        <dbReference type="SAM" id="MobiDB-lite"/>
    </source>
</evidence>
<feature type="region of interest" description="Disordered" evidence="1">
    <location>
        <begin position="216"/>
        <end position="249"/>
    </location>
</feature>
<dbReference type="AlphaFoldDB" id="A0A8S3EPA8"/>
<evidence type="ECO:0000313" key="3">
    <source>
        <dbReference type="Proteomes" id="UP000681967"/>
    </source>
</evidence>
<name>A0A8S3EPA8_9BILA</name>
<protein>
    <submittedName>
        <fullName evidence="2">Uncharacterized protein</fullName>
    </submittedName>
</protein>
<feature type="region of interest" description="Disordered" evidence="1">
    <location>
        <begin position="374"/>
        <end position="405"/>
    </location>
</feature>
<gene>
    <name evidence="2" type="ORF">BYL167_LOCUS60362</name>
</gene>